<dbReference type="SMART" id="SM00456">
    <property type="entry name" value="WW"/>
    <property type="match status" value="4"/>
</dbReference>
<evidence type="ECO:0000256" key="15">
    <source>
        <dbReference type="PROSITE-ProRule" id="PRU00104"/>
    </source>
</evidence>
<dbReference type="Gene3D" id="3.30.2160.10">
    <property type="entry name" value="Hect, E3 ligase catalytic domain"/>
    <property type="match status" value="1"/>
</dbReference>
<evidence type="ECO:0000256" key="5">
    <source>
        <dbReference type="ARBA" id="ARBA00004906"/>
    </source>
</evidence>
<dbReference type="SUPFAM" id="SSF51045">
    <property type="entry name" value="WW domain"/>
    <property type="match status" value="4"/>
</dbReference>
<sequence>AHCVINESRILRVKVIAGIDLAKKDIIGASDPYVKLSLYVTDENRELALVQTKTIKKVCPQNHRLLFEVFDENRLVRSTFSTCKSAQKSSELPWSTVDPAMERPYTFKEFLLRPRSHKSRVKGCLRLKMAYLPKNGGHEEESSEIREQTEDWEVTDSTDPGSQRPQQLLPPLPPGWEEKVDNLGRTYYVNHNNRTTQWKRPSIVDVVSETENDNHLRHINQEAHRVFRSRRHISEDLENEQLDIRDIDDSWEPISEEDPTLMADGLNHSLSGPSSLAMPLSSTPEFSDEISLRLSLTPDMNGEIPGPSSAVVREISSLFCEYANFSFHFVQSPSATYALTTPGLPPGWEERRDPKGRTYYVNHNNRTSTSAVAAGGATAAATTASTPSSSSGHLSEPQVRRPRSLSSPTVTLSSSLEGANNAQIRRAVKDTVSNPQSPQPSPYSSPKSQHKANQSFLPPGWEMRIAPNGRPFFIDHNSRTTTWEDPRLKYPVHLRTKASLDPGDLGPLPPGWEERVHADGRTFYIDHNTKKTQWEDPRLQSPAITGPAVPYSREFKQKYDYFRKKLKKPADIPNRFEMKLHRNNILEESYRRIMSLKKPDSLKARLWIEFESEKGLDYGGVAREWFFLLSKEMFNPYYGLFEYSATDNYTLQINSNSGLCNEDHLSYFKFIGRVAGMAVYHGKLLDGFFIRPFYKMMLGKQITLNDMESVDSEYYNSLKWILENDPTELDLRFCIDEDNFGQTYQVDLKPSGSDMVITNDNKKEYIDLVIQWRFVNRVQKQMNAFLEGFTELIAIDLIKIFDENELELLVLTMSLSISAQAVLLMDAEKRIRLLQFVTGTSRVPMNGFAELYGSNGPQLFTIEQWGTPDKLPRAHTCFNRLDLPTYESFEDLREKLLMAVENAQGFEGVD</sequence>
<dbReference type="GO" id="GO:0006811">
    <property type="term" value="P:monoatomic ion transport"/>
    <property type="evidence" value="ECO:0007669"/>
    <property type="project" value="UniProtKB-ARBA"/>
</dbReference>
<dbReference type="SMART" id="SM00119">
    <property type="entry name" value="HECTc"/>
    <property type="match status" value="1"/>
</dbReference>
<evidence type="ECO:0000256" key="4">
    <source>
        <dbReference type="ARBA" id="ARBA00004559"/>
    </source>
</evidence>
<dbReference type="InterPro" id="IPR035892">
    <property type="entry name" value="C2_domain_sf"/>
</dbReference>
<evidence type="ECO:0000256" key="6">
    <source>
        <dbReference type="ARBA" id="ARBA00022490"/>
    </source>
</evidence>
<evidence type="ECO:0000313" key="19">
    <source>
        <dbReference type="Ensembl" id="ENSCCRP00015072562.1"/>
    </source>
</evidence>
<dbReference type="FunFam" id="2.20.70.10:FF:000006">
    <property type="entry name" value="E3 ubiquitin-protein ligase NEDD4-like protein"/>
    <property type="match status" value="1"/>
</dbReference>
<dbReference type="CDD" id="cd00201">
    <property type="entry name" value="WW"/>
    <property type="match status" value="4"/>
</dbReference>
<dbReference type="SUPFAM" id="SSF49562">
    <property type="entry name" value="C2 domain (Calcium/lipid-binding domain, CaLB)"/>
    <property type="match status" value="1"/>
</dbReference>
<feature type="domain" description="WW" evidence="17">
    <location>
        <begin position="506"/>
        <end position="539"/>
    </location>
</feature>
<dbReference type="FunFam" id="3.30.2410.10:FF:000001">
    <property type="entry name" value="E3 ubiquitin-protein ligase NEDD4-like"/>
    <property type="match status" value="1"/>
</dbReference>
<dbReference type="GO" id="GO:0061630">
    <property type="term" value="F:ubiquitin protein ligase activity"/>
    <property type="evidence" value="ECO:0007669"/>
    <property type="project" value="UniProtKB-EC"/>
</dbReference>
<dbReference type="Gene3D" id="2.20.70.10">
    <property type="match status" value="3"/>
</dbReference>
<keyword evidence="10" id="KW-0221">Differentiation</keyword>
<dbReference type="Pfam" id="PF00632">
    <property type="entry name" value="HECT"/>
    <property type="match status" value="2"/>
</dbReference>
<evidence type="ECO:0000256" key="10">
    <source>
        <dbReference type="ARBA" id="ARBA00022782"/>
    </source>
</evidence>
<dbReference type="FunFam" id="2.20.70.10:FF:000008">
    <property type="entry name" value="E3 ubiquitin-protein ligase NEDD4-like protein"/>
    <property type="match status" value="1"/>
</dbReference>
<keyword evidence="12" id="KW-0333">Golgi apparatus</keyword>
<evidence type="ECO:0000256" key="13">
    <source>
        <dbReference type="PIRNR" id="PIRNR001569"/>
    </source>
</evidence>
<dbReference type="InterPro" id="IPR036020">
    <property type="entry name" value="WW_dom_sf"/>
</dbReference>
<dbReference type="PANTHER" id="PTHR11254">
    <property type="entry name" value="HECT DOMAIN UBIQUITIN-PROTEIN LIGASE"/>
    <property type="match status" value="1"/>
</dbReference>
<dbReference type="PANTHER" id="PTHR11254:SF441">
    <property type="entry name" value="HECT-TYPE E3 UBIQUITIN TRANSFERASE"/>
    <property type="match status" value="1"/>
</dbReference>
<dbReference type="SUPFAM" id="SSF56204">
    <property type="entry name" value="Hect, E3 ligase catalytic domain"/>
    <property type="match status" value="1"/>
</dbReference>
<dbReference type="PROSITE" id="PS01159">
    <property type="entry name" value="WW_DOMAIN_1"/>
    <property type="match status" value="3"/>
</dbReference>
<dbReference type="PROSITE" id="PS50020">
    <property type="entry name" value="WW_DOMAIN_2"/>
    <property type="match status" value="4"/>
</dbReference>
<comment type="subcellular location">
    <subcellularLocation>
        <location evidence="2">Cytoplasm</location>
    </subcellularLocation>
    <subcellularLocation>
        <location evidence="4">Endosome</location>
        <location evidence="4">Multivesicular body</location>
    </subcellularLocation>
    <subcellularLocation>
        <location evidence="3">Golgi apparatus</location>
    </subcellularLocation>
</comment>
<evidence type="ECO:0000256" key="3">
    <source>
        <dbReference type="ARBA" id="ARBA00004555"/>
    </source>
</evidence>
<name>A0A8C1WUJ1_CYPCA</name>
<dbReference type="Gene3D" id="3.90.1750.10">
    <property type="entry name" value="Hect, E3 ligase catalytic domains"/>
    <property type="match status" value="1"/>
</dbReference>
<dbReference type="InterPro" id="IPR000008">
    <property type="entry name" value="C2_dom"/>
</dbReference>
<dbReference type="GO" id="GO:0005771">
    <property type="term" value="C:multivesicular body"/>
    <property type="evidence" value="ECO:0007669"/>
    <property type="project" value="UniProtKB-SubCell"/>
</dbReference>
<feature type="domain" description="WW" evidence="17">
    <location>
        <begin position="342"/>
        <end position="369"/>
    </location>
</feature>
<dbReference type="PROSITE" id="PS50237">
    <property type="entry name" value="HECT"/>
    <property type="match status" value="1"/>
</dbReference>
<dbReference type="GO" id="GO:0048814">
    <property type="term" value="P:regulation of dendrite morphogenesis"/>
    <property type="evidence" value="ECO:0007669"/>
    <property type="project" value="TreeGrafter"/>
</dbReference>
<organism evidence="19 20">
    <name type="scientific">Cyprinus carpio</name>
    <name type="common">Common carp</name>
    <dbReference type="NCBI Taxonomy" id="7962"/>
    <lineage>
        <taxon>Eukaryota</taxon>
        <taxon>Metazoa</taxon>
        <taxon>Chordata</taxon>
        <taxon>Craniata</taxon>
        <taxon>Vertebrata</taxon>
        <taxon>Euteleostomi</taxon>
        <taxon>Actinopterygii</taxon>
        <taxon>Neopterygii</taxon>
        <taxon>Teleostei</taxon>
        <taxon>Ostariophysi</taxon>
        <taxon>Cypriniformes</taxon>
        <taxon>Cyprinidae</taxon>
        <taxon>Cyprininae</taxon>
        <taxon>Cyprinus</taxon>
    </lineage>
</organism>
<dbReference type="Proteomes" id="UP000694700">
    <property type="component" value="Unplaced"/>
</dbReference>
<feature type="region of interest" description="Disordered" evidence="16">
    <location>
        <begin position="135"/>
        <end position="176"/>
    </location>
</feature>
<feature type="compositionally biased region" description="Basic and acidic residues" evidence="16">
    <location>
        <begin position="136"/>
        <end position="149"/>
    </location>
</feature>
<dbReference type="InterPro" id="IPR035983">
    <property type="entry name" value="Hect_E3_ubiquitin_ligase"/>
</dbReference>
<feature type="domain" description="WW" evidence="17">
    <location>
        <begin position="455"/>
        <end position="488"/>
    </location>
</feature>
<proteinExistence type="predicted"/>
<comment type="catalytic activity">
    <reaction evidence="1 13">
        <text>S-ubiquitinyl-[E2 ubiquitin-conjugating enzyme]-L-cysteine + [acceptor protein]-L-lysine = [E2 ubiquitin-conjugating enzyme]-L-cysteine + N(6)-ubiquitinyl-[acceptor protein]-L-lysine.</text>
        <dbReference type="EC" id="2.3.2.26"/>
    </reaction>
</comment>
<keyword evidence="6" id="KW-0963">Cytoplasm</keyword>
<feature type="compositionally biased region" description="Low complexity" evidence="16">
    <location>
        <begin position="372"/>
        <end position="392"/>
    </location>
</feature>
<dbReference type="GO" id="GO:0010766">
    <property type="term" value="P:negative regulation of sodium ion transport"/>
    <property type="evidence" value="ECO:0007669"/>
    <property type="project" value="UniProtKB-ARBA"/>
</dbReference>
<feature type="domain" description="HECT" evidence="18">
    <location>
        <begin position="598"/>
        <end position="909"/>
    </location>
</feature>
<keyword evidence="11 13" id="KW-0833">Ubl conjugation pathway</keyword>
<dbReference type="InterPro" id="IPR050409">
    <property type="entry name" value="E3_ubiq-protein_ligase"/>
</dbReference>
<dbReference type="GO" id="GO:0006511">
    <property type="term" value="P:ubiquitin-dependent protein catabolic process"/>
    <property type="evidence" value="ECO:0007669"/>
    <property type="project" value="InterPro"/>
</dbReference>
<feature type="active site" description="Glycyl thioester intermediate" evidence="14 15">
    <location>
        <position position="877"/>
    </location>
</feature>
<feature type="region of interest" description="Disordered" evidence="16">
    <location>
        <begin position="372"/>
        <end position="455"/>
    </location>
</feature>
<evidence type="ECO:0000256" key="2">
    <source>
        <dbReference type="ARBA" id="ARBA00004496"/>
    </source>
</evidence>
<protein>
    <recommendedName>
        <fullName evidence="13">E3 ubiquitin-protein ligase</fullName>
        <ecNumber evidence="13">2.3.2.26</ecNumber>
    </recommendedName>
</protein>
<evidence type="ECO:0000256" key="12">
    <source>
        <dbReference type="ARBA" id="ARBA00023034"/>
    </source>
</evidence>
<dbReference type="UniPathway" id="UPA00143"/>
<evidence type="ECO:0000256" key="1">
    <source>
        <dbReference type="ARBA" id="ARBA00000885"/>
    </source>
</evidence>
<dbReference type="InterPro" id="IPR000569">
    <property type="entry name" value="HECT_dom"/>
</dbReference>
<dbReference type="Gene3D" id="2.60.40.150">
    <property type="entry name" value="C2 domain"/>
    <property type="match status" value="1"/>
</dbReference>
<dbReference type="Pfam" id="PF00397">
    <property type="entry name" value="WW"/>
    <property type="match status" value="4"/>
</dbReference>
<feature type="domain" description="WW" evidence="17">
    <location>
        <begin position="170"/>
        <end position="203"/>
    </location>
</feature>
<comment type="pathway">
    <text evidence="5 13">Protein modification; protein ubiquitination.</text>
</comment>
<dbReference type="GO" id="GO:0030154">
    <property type="term" value="P:cell differentiation"/>
    <property type="evidence" value="ECO:0007669"/>
    <property type="project" value="UniProtKB-KW"/>
</dbReference>
<accession>A0A8C1WUJ1</accession>
<dbReference type="CDD" id="cd00078">
    <property type="entry name" value="HECTc"/>
    <property type="match status" value="1"/>
</dbReference>
<dbReference type="InterPro" id="IPR024928">
    <property type="entry name" value="E3_ub_ligase_SMURF1"/>
</dbReference>
<dbReference type="FunFam" id="2.20.70.10:FF:000017">
    <property type="entry name" value="E3 ubiquitin-protein ligase"/>
    <property type="match status" value="1"/>
</dbReference>
<feature type="compositionally biased region" description="Low complexity" evidence="16">
    <location>
        <begin position="404"/>
        <end position="416"/>
    </location>
</feature>
<keyword evidence="9" id="KW-0967">Endosome</keyword>
<dbReference type="GO" id="GO:0016567">
    <property type="term" value="P:protein ubiquitination"/>
    <property type="evidence" value="ECO:0007669"/>
    <property type="project" value="UniProtKB-UniPathway"/>
</dbReference>
<dbReference type="FunFam" id="3.30.2160.10:FF:000001">
    <property type="entry name" value="E3 ubiquitin-protein ligase NEDD4-like"/>
    <property type="match status" value="1"/>
</dbReference>
<evidence type="ECO:0000256" key="14">
    <source>
        <dbReference type="PIRSR" id="PIRSR001569-1"/>
    </source>
</evidence>
<dbReference type="GO" id="GO:0019871">
    <property type="term" value="F:sodium channel inhibitor activity"/>
    <property type="evidence" value="ECO:0007669"/>
    <property type="project" value="UniProtKB-ARBA"/>
</dbReference>
<dbReference type="AlphaFoldDB" id="A0A8C1WUJ1"/>
<dbReference type="EC" id="2.3.2.26" evidence="13"/>
<evidence type="ECO:0000313" key="20">
    <source>
        <dbReference type="Proteomes" id="UP000694700"/>
    </source>
</evidence>
<evidence type="ECO:0000259" key="17">
    <source>
        <dbReference type="PROSITE" id="PS50020"/>
    </source>
</evidence>
<keyword evidence="8" id="KW-0677">Repeat</keyword>
<evidence type="ECO:0000256" key="16">
    <source>
        <dbReference type="SAM" id="MobiDB-lite"/>
    </source>
</evidence>
<evidence type="ECO:0000256" key="11">
    <source>
        <dbReference type="ARBA" id="ARBA00022786"/>
    </source>
</evidence>
<evidence type="ECO:0000256" key="9">
    <source>
        <dbReference type="ARBA" id="ARBA00022753"/>
    </source>
</evidence>
<evidence type="ECO:0000259" key="18">
    <source>
        <dbReference type="PROSITE" id="PS50237"/>
    </source>
</evidence>
<dbReference type="PIRSF" id="PIRSF001569">
    <property type="entry name" value="E3_ub_ligase_SMURF1"/>
    <property type="match status" value="1"/>
</dbReference>
<dbReference type="FunFam" id="3.90.1750.10:FF:000001">
    <property type="entry name" value="E3 ubiquitin-protein ligase NEDD4-like"/>
    <property type="match status" value="1"/>
</dbReference>
<dbReference type="GO" id="GO:0005794">
    <property type="term" value="C:Golgi apparatus"/>
    <property type="evidence" value="ECO:0007669"/>
    <property type="project" value="UniProtKB-SubCell"/>
</dbReference>
<dbReference type="InterPro" id="IPR001202">
    <property type="entry name" value="WW_dom"/>
</dbReference>
<dbReference type="Ensembl" id="ENSCCRT00015074922.1">
    <property type="protein sequence ID" value="ENSCCRP00015072562.1"/>
    <property type="gene ID" value="ENSCCRG00015027434.1"/>
</dbReference>
<keyword evidence="7 13" id="KW-0808">Transferase</keyword>
<evidence type="ECO:0000256" key="8">
    <source>
        <dbReference type="ARBA" id="ARBA00022737"/>
    </source>
</evidence>
<evidence type="ECO:0000256" key="7">
    <source>
        <dbReference type="ARBA" id="ARBA00022679"/>
    </source>
</evidence>
<reference evidence="19" key="1">
    <citation type="submission" date="2025-08" db="UniProtKB">
        <authorList>
            <consortium name="Ensembl"/>
        </authorList>
    </citation>
    <scope>IDENTIFICATION</scope>
</reference>
<dbReference type="Pfam" id="PF00168">
    <property type="entry name" value="C2"/>
    <property type="match status" value="1"/>
</dbReference>
<dbReference type="Gene3D" id="3.30.2410.10">
    <property type="entry name" value="Hect, E3 ligase catalytic domain"/>
    <property type="match status" value="1"/>
</dbReference>